<keyword evidence="1" id="KW-0808">Transferase</keyword>
<protein>
    <submittedName>
        <fullName evidence="1">Alpha-D-ribose 1-methylphosphonate 5-triphosphate synthase subunit PhnH</fullName>
        <ecNumber evidence="1">2.7.8.37</ecNumber>
    </submittedName>
</protein>
<dbReference type="GO" id="GO:0019634">
    <property type="term" value="P:organic phosphonate metabolic process"/>
    <property type="evidence" value="ECO:0007669"/>
    <property type="project" value="InterPro"/>
</dbReference>
<name>A0A1J5QHE8_9ZZZZ</name>
<dbReference type="SUPFAM" id="SSF159709">
    <property type="entry name" value="PhnH-like"/>
    <property type="match status" value="1"/>
</dbReference>
<dbReference type="EC" id="2.7.8.37" evidence="1"/>
<dbReference type="Gene3D" id="3.40.50.11310">
    <property type="entry name" value="Bacterial phosphonate metabolism protein PhnH"/>
    <property type="match status" value="1"/>
</dbReference>
<reference evidence="1" key="1">
    <citation type="submission" date="2016-10" db="EMBL/GenBank/DDBJ databases">
        <title>Sequence of Gallionella enrichment culture.</title>
        <authorList>
            <person name="Poehlein A."/>
            <person name="Muehling M."/>
            <person name="Daniel R."/>
        </authorList>
    </citation>
    <scope>NUCLEOTIDE SEQUENCE</scope>
</reference>
<sequence>MDAAALRGGFADPAIESARAFRAILNAMARPGLVAQVSGALPPASLSVAAGVALLVLADGTTPVHLAGACDVAAVRDWLAFHTGAPLVAAEAAEFAVGTWDALLPLQRFPLGTADYPDRSATLIVEVSTLSPATHRLTGPGIATAAALALPGEVGVNAGRFPLGLDLILTSGAEMACLPRSTKVEAL</sequence>
<organism evidence="1">
    <name type="scientific">mine drainage metagenome</name>
    <dbReference type="NCBI Taxonomy" id="410659"/>
    <lineage>
        <taxon>unclassified sequences</taxon>
        <taxon>metagenomes</taxon>
        <taxon>ecological metagenomes</taxon>
    </lineage>
</organism>
<dbReference type="InterPro" id="IPR038058">
    <property type="entry name" value="PhnH-like_sp"/>
</dbReference>
<comment type="caution">
    <text evidence="1">The sequence shown here is derived from an EMBL/GenBank/DDBJ whole genome shotgun (WGS) entry which is preliminary data.</text>
</comment>
<dbReference type="NCBIfam" id="TIGR03292">
    <property type="entry name" value="PhnH_redo"/>
    <property type="match status" value="1"/>
</dbReference>
<proteinExistence type="predicted"/>
<dbReference type="AlphaFoldDB" id="A0A1J5QHE8"/>
<dbReference type="InterPro" id="IPR008772">
    <property type="entry name" value="Phosphonate_metab_PhnH"/>
</dbReference>
<dbReference type="GO" id="GO:0061693">
    <property type="term" value="F:alpha-D-ribose 1-methylphosphonate 5-triphosphate synthase activity"/>
    <property type="evidence" value="ECO:0007669"/>
    <property type="project" value="UniProtKB-EC"/>
</dbReference>
<dbReference type="EMBL" id="MLJW01001732">
    <property type="protein sequence ID" value="OIQ76947.1"/>
    <property type="molecule type" value="Genomic_DNA"/>
</dbReference>
<dbReference type="Pfam" id="PF05845">
    <property type="entry name" value="PhnH"/>
    <property type="match status" value="1"/>
</dbReference>
<gene>
    <name evidence="1" type="primary">phnH_2</name>
    <name evidence="1" type="ORF">GALL_413650</name>
</gene>
<accession>A0A1J5QHE8</accession>
<dbReference type="PIRSF" id="PIRSF020680">
    <property type="entry name" value="PhnH"/>
    <property type="match status" value="1"/>
</dbReference>
<evidence type="ECO:0000313" key="1">
    <source>
        <dbReference type="EMBL" id="OIQ76947.1"/>
    </source>
</evidence>